<dbReference type="InterPro" id="IPR014030">
    <property type="entry name" value="Ketoacyl_synth_N"/>
</dbReference>
<dbReference type="InterPro" id="IPR036291">
    <property type="entry name" value="NAD(P)-bd_dom_sf"/>
</dbReference>
<evidence type="ECO:0000256" key="4">
    <source>
        <dbReference type="ARBA" id="ARBA00023002"/>
    </source>
</evidence>
<evidence type="ECO:0000256" key="7">
    <source>
        <dbReference type="SAM" id="MobiDB-lite"/>
    </source>
</evidence>
<dbReference type="GO" id="GO:0004312">
    <property type="term" value="F:fatty acid synthase activity"/>
    <property type="evidence" value="ECO:0007669"/>
    <property type="project" value="TreeGrafter"/>
</dbReference>
<feature type="active site" description="Proton acceptor; for dehydratase activity" evidence="5">
    <location>
        <position position="1607"/>
    </location>
</feature>
<dbReference type="Pfam" id="PF13561">
    <property type="entry name" value="adh_short_C2"/>
    <property type="match status" value="1"/>
</dbReference>
<dbReference type="PANTHER" id="PTHR43775">
    <property type="entry name" value="FATTY ACID SYNTHASE"/>
    <property type="match status" value="1"/>
</dbReference>
<dbReference type="InterPro" id="IPR002347">
    <property type="entry name" value="SDR_fam"/>
</dbReference>
<accession>A0A4R4ZWX1</accession>
<dbReference type="PROSITE" id="PS52004">
    <property type="entry name" value="KS3_2"/>
    <property type="match status" value="1"/>
</dbReference>
<dbReference type="OrthoDB" id="7064009at2"/>
<keyword evidence="2" id="KW-0597">Phosphoprotein</keyword>
<feature type="active site" description="Proton donor; for dehydratase activity" evidence="5">
    <location>
        <position position="1781"/>
    </location>
</feature>
<dbReference type="EMBL" id="SMKX01000012">
    <property type="protein sequence ID" value="TDD61672.1"/>
    <property type="molecule type" value="Genomic_DNA"/>
</dbReference>
<dbReference type="PRINTS" id="PR00081">
    <property type="entry name" value="GDHRDH"/>
</dbReference>
<dbReference type="InterPro" id="IPR020841">
    <property type="entry name" value="PKS_Beta-ketoAc_synthase_dom"/>
</dbReference>
<dbReference type="SUPFAM" id="SSF51735">
    <property type="entry name" value="NAD(P)-binding Rossmann-fold domains"/>
    <property type="match status" value="2"/>
</dbReference>
<comment type="caution">
    <text evidence="10">The sequence shown here is derived from an EMBL/GenBank/DDBJ whole genome shotgun (WGS) entry which is preliminary data.</text>
</comment>
<dbReference type="SUPFAM" id="SSF53901">
    <property type="entry name" value="Thiolase-like"/>
    <property type="match status" value="2"/>
</dbReference>
<comment type="similarity">
    <text evidence="6">Belongs to the thiolase-like superfamily. Beta-ketoacyl-ACP synthases family.</text>
</comment>
<evidence type="ECO:0000256" key="1">
    <source>
        <dbReference type="ARBA" id="ARBA00022450"/>
    </source>
</evidence>
<evidence type="ECO:0000313" key="11">
    <source>
        <dbReference type="Proteomes" id="UP000295124"/>
    </source>
</evidence>
<evidence type="ECO:0000256" key="2">
    <source>
        <dbReference type="ARBA" id="ARBA00022553"/>
    </source>
</evidence>
<feature type="domain" description="PKS/mFAS DH" evidence="9">
    <location>
        <begin position="1576"/>
        <end position="1865"/>
    </location>
</feature>
<evidence type="ECO:0000256" key="5">
    <source>
        <dbReference type="PROSITE-ProRule" id="PRU01363"/>
    </source>
</evidence>
<dbReference type="GO" id="GO:0006633">
    <property type="term" value="P:fatty acid biosynthetic process"/>
    <property type="evidence" value="ECO:0007669"/>
    <property type="project" value="TreeGrafter"/>
</dbReference>
<dbReference type="Pfam" id="PF00109">
    <property type="entry name" value="ketoacyl-synt"/>
    <property type="match status" value="2"/>
</dbReference>
<gene>
    <name evidence="10" type="ORF">E1263_06465</name>
</gene>
<protein>
    <submittedName>
        <fullName evidence="10">SDR family oxidoreductase</fullName>
    </submittedName>
</protein>
<dbReference type="GO" id="GO:0016491">
    <property type="term" value="F:oxidoreductase activity"/>
    <property type="evidence" value="ECO:0007669"/>
    <property type="project" value="UniProtKB-KW"/>
</dbReference>
<dbReference type="CDD" id="cd00833">
    <property type="entry name" value="PKS"/>
    <property type="match status" value="1"/>
</dbReference>
<dbReference type="InterPro" id="IPR049900">
    <property type="entry name" value="PKS_mFAS_DH"/>
</dbReference>
<dbReference type="Pfam" id="PF02801">
    <property type="entry name" value="Ketoacyl-synt_C"/>
    <property type="match status" value="1"/>
</dbReference>
<evidence type="ECO:0000259" key="9">
    <source>
        <dbReference type="PROSITE" id="PS52019"/>
    </source>
</evidence>
<proteinExistence type="inferred from homology"/>
<dbReference type="InterPro" id="IPR042104">
    <property type="entry name" value="PKS_dehydratase_sf"/>
</dbReference>
<keyword evidence="4" id="KW-0560">Oxidoreductase</keyword>
<dbReference type="InterPro" id="IPR014031">
    <property type="entry name" value="Ketoacyl_synth_C"/>
</dbReference>
<dbReference type="SMART" id="SM00825">
    <property type="entry name" value="PKS_KS"/>
    <property type="match status" value="1"/>
</dbReference>
<evidence type="ECO:0000313" key="10">
    <source>
        <dbReference type="EMBL" id="TDD61672.1"/>
    </source>
</evidence>
<evidence type="ECO:0000259" key="8">
    <source>
        <dbReference type="PROSITE" id="PS52004"/>
    </source>
</evidence>
<dbReference type="InterPro" id="IPR050091">
    <property type="entry name" value="PKS_NRPS_Biosynth_Enz"/>
</dbReference>
<evidence type="ECO:0000256" key="3">
    <source>
        <dbReference type="ARBA" id="ARBA00022679"/>
    </source>
</evidence>
<dbReference type="Proteomes" id="UP000295124">
    <property type="component" value="Unassembled WGS sequence"/>
</dbReference>
<dbReference type="InterPro" id="IPR016039">
    <property type="entry name" value="Thiolase-like"/>
</dbReference>
<dbReference type="InterPro" id="IPR013968">
    <property type="entry name" value="PKS_KR"/>
</dbReference>
<dbReference type="PROSITE" id="PS52019">
    <property type="entry name" value="PKS_MFAS_DH"/>
    <property type="match status" value="1"/>
</dbReference>
<dbReference type="Gene3D" id="3.40.50.720">
    <property type="entry name" value="NAD(P)-binding Rossmann-like Domain"/>
    <property type="match status" value="2"/>
</dbReference>
<feature type="domain" description="Ketosynthase family 3 (KS3)" evidence="8">
    <location>
        <begin position="316"/>
        <end position="745"/>
    </location>
</feature>
<dbReference type="PANTHER" id="PTHR43775:SF51">
    <property type="entry name" value="INACTIVE PHENOLPHTHIOCEROL SYNTHESIS POLYKETIDE SYNTHASE TYPE I PKS1-RELATED"/>
    <property type="match status" value="1"/>
</dbReference>
<sequence length="1871" mass="196779">MSGMRSDFAGKICLVTGGSKGQGRAISRELAGRGAHVIVNWFHDRESADETVALIRAAGGSAEHLRASVAKAESVTEMFAEIGRRHGRLDILVNNAARGVFEPAEVLTEHDWQRALDTNLHGPRRCARAALPLMRERGGSIVNLGSIGTSVAIDNYSCVAVCKGALEALTRYLAVEFAPYGIRVNMASASMLVSQTLELFPRSEEVLAAVIAGTPLGRLGRVEEHARLVAFLASDEASWMTGENVVNDGGLRLGSALARAGGTWGDSGGAPAGPQSSNGLSATNGLVAAGPDVANGSVEVAVSPVRTAPRPGAADDDCVAVVGMGLDVPGAESPDEFWKLLRTGEPAFSSPAGRYPAETFFATEPGDRDRTYTAVSGFVPAGEQDRAVPTASLSASWLRRAIRQALPPSYDEEVRAACFIGACSDGDQHFEQAMAIEGFARRLAGKWEPDAPDLMDRLRAVLHDHYSLATGHPVDHLPNGVVGTAIAGLLPPETPYTVVDTACSSSLYAIDLGAAAVLDGRADLALCGGYFMVGPRFNVLFGKLNGLSRTGKVSAFGPAADGTLFSDGAAIVALRRLSDAQRAGDPVLGVLAGFGAAADGRGKAIAAPNLRGQQLALNRSSQAAGIDQREVVWVVGHGTGTVAGDAVELAALDQAAPDRPVLCTSNKTLVGHTGWAAGATSVIHGLLGLRHNLIPGQRQTPRTTTGRVTVPSEDTALVRPAGRPRTVGVSGFGFGGTNGHQLIQDPPAAGTAAPRSRPAPHNERIVLVAWTAHLPGGEPTSTIADRLARRVDPAPTAAFPTPYPAPPFTVTRMPPAVAAAVDRTQLMALEVADKFIAEHGQLWAEREERTGVIGAHYGPTQSWFETTLRCYADDLATVNPGSLDATAFTAAVAAVTADVRATVVPTGPDSQPGLMGNVTASRIANRLNLNGPVVLADGGPASALHAVAIAEQYLLDGALDLALVLASNGNSSDELRTLLDSKVPLGEGAFLLALARETDALAAGWPVLAALSAGQTEPGSRAEGHDRDYLGASGAIDLLTAVLSGRTRVSGEFPAPVITVTTPDAQRSNQRYVAALVEEVEPAQLRTLPEPGPDWLILVGPGCEDQIPADVANSGAVIRTLDVSVPIEEQFPSAGSGSGEFQHLRMLGSTQGTPWPHYPLDDLLHGHEALFLAVKSNLDRISAGGSIGVHLSDELRSGVPHPATGLFTGIVKSLAWDLKDTALAVVIAEPDGAWSRLHREIDCYAGDPTTVHQAGNRLRTKLVPAATDHKLVPLRPGAVVVATGGARGITAACLAELAELAERQSVRLWLLGSSQLQEVSPELLAADDADLPRLRSEFLRRERGTASIPELSGRFDRLVNARESQLTLQRLRASCGDDAVHYLSCDLTDADDVRRAADQIRAVDPEIDLVLHGAGLHGGGDISRLTLAALRRIRDVKVRGYHHLKAAFPDAQAWCNFGSVAGLVGLPGETDYAPGNDYLHGAALLSSLHHGAVEQTMVWPIWSEVGMGGSDLMQSNNERAGIMAPLNPAEGVEHFAAELAVGLRTEPVVAFLHPQETRTFSDQFPDFVHPRAARAPWILATPHHLASTEARWVLDLTKQAAGYLADHLINGKPTMHGTGLATIAAEAATVLVPGRTVKALTDLRFKAFVAPKPKSGSPYKVRATVLGAADGVVRVKVAITSDAVDRNGRILRADREHFDCVVELGELAPLPVAVPRPVGKACDDPYYRTDSVVQLTGVYRATTGCIEGPSGSSARWQPAAADSPSARSMLENPPVPSVLLDALARTRMLQKDKDGVNLIVVPRGIERVEFFVNGGDAVVSRAHPDGILLNHHREANLDEATTSDGKVLIRITGCDVYSIGETPTPPSATVY</sequence>
<dbReference type="RefSeq" id="WP_132166246.1">
    <property type="nucleotide sequence ID" value="NZ_SMKX01000012.1"/>
</dbReference>
<dbReference type="Gene3D" id="3.40.47.10">
    <property type="match status" value="2"/>
</dbReference>
<organism evidence="10 11">
    <name type="scientific">Kribbella antibiotica</name>
    <dbReference type="NCBI Taxonomy" id="190195"/>
    <lineage>
        <taxon>Bacteria</taxon>
        <taxon>Bacillati</taxon>
        <taxon>Actinomycetota</taxon>
        <taxon>Actinomycetes</taxon>
        <taxon>Propionibacteriales</taxon>
        <taxon>Kribbellaceae</taxon>
        <taxon>Kribbella</taxon>
    </lineage>
</organism>
<evidence type="ECO:0000256" key="6">
    <source>
        <dbReference type="RuleBase" id="RU003694"/>
    </source>
</evidence>
<keyword evidence="1" id="KW-0596">Phosphopantetheine</keyword>
<feature type="region of interest" description="C-terminal hotdog fold" evidence="5">
    <location>
        <begin position="1718"/>
        <end position="1865"/>
    </location>
</feature>
<reference evidence="10 11" key="1">
    <citation type="submission" date="2019-03" db="EMBL/GenBank/DDBJ databases">
        <title>Draft genome sequences of novel Actinobacteria.</title>
        <authorList>
            <person name="Sahin N."/>
            <person name="Ay H."/>
            <person name="Saygin H."/>
        </authorList>
    </citation>
    <scope>NUCLEOTIDE SEQUENCE [LARGE SCALE GENOMIC DNA]</scope>
    <source>
        <strain evidence="10 11">JCM 13523</strain>
    </source>
</reference>
<dbReference type="Gene3D" id="3.10.129.110">
    <property type="entry name" value="Polyketide synthase dehydratase"/>
    <property type="match status" value="1"/>
</dbReference>
<keyword evidence="3 6" id="KW-0808">Transferase</keyword>
<feature type="region of interest" description="N-terminal hotdog fold" evidence="5">
    <location>
        <begin position="1576"/>
        <end position="1697"/>
    </location>
</feature>
<name>A0A4R4ZWX1_9ACTN</name>
<feature type="region of interest" description="Disordered" evidence="7">
    <location>
        <begin position="1749"/>
        <end position="1770"/>
    </location>
</feature>
<dbReference type="FunFam" id="3.40.50.720:FF:000084">
    <property type="entry name" value="Short-chain dehydrogenase reductase"/>
    <property type="match status" value="1"/>
</dbReference>
<dbReference type="InterPro" id="IPR057326">
    <property type="entry name" value="KR_dom"/>
</dbReference>
<dbReference type="Pfam" id="PF08659">
    <property type="entry name" value="KR"/>
    <property type="match status" value="1"/>
</dbReference>
<dbReference type="SMART" id="SM00822">
    <property type="entry name" value="PKS_KR"/>
    <property type="match status" value="1"/>
</dbReference>
<keyword evidence="11" id="KW-1185">Reference proteome</keyword>